<accession>C6XJ22</accession>
<dbReference type="GO" id="GO:0005524">
    <property type="term" value="F:ATP binding"/>
    <property type="evidence" value="ECO:0007669"/>
    <property type="project" value="UniProtKB-KW"/>
</dbReference>
<evidence type="ECO:0000256" key="7">
    <source>
        <dbReference type="ARBA" id="ARBA00023012"/>
    </source>
</evidence>
<evidence type="ECO:0000256" key="3">
    <source>
        <dbReference type="ARBA" id="ARBA00022679"/>
    </source>
</evidence>
<dbReference type="InterPro" id="IPR036890">
    <property type="entry name" value="HATPase_C_sf"/>
</dbReference>
<dbReference type="HOGENOM" id="CLU_000445_89_1_5"/>
<dbReference type="InterPro" id="IPR050351">
    <property type="entry name" value="BphY/WalK/GraS-like"/>
</dbReference>
<evidence type="ECO:0000313" key="9">
    <source>
        <dbReference type="EMBL" id="ACT59117.1"/>
    </source>
</evidence>
<evidence type="ECO:0000256" key="1">
    <source>
        <dbReference type="ARBA" id="ARBA00000085"/>
    </source>
</evidence>
<dbReference type="EC" id="2.7.13.3" evidence="2"/>
<dbReference type="EMBL" id="CP001678">
    <property type="protein sequence ID" value="ACT59117.1"/>
    <property type="molecule type" value="Genomic_DNA"/>
</dbReference>
<proteinExistence type="predicted"/>
<evidence type="ECO:0000313" key="10">
    <source>
        <dbReference type="Proteomes" id="UP000002745"/>
    </source>
</evidence>
<dbReference type="SUPFAM" id="SSF47384">
    <property type="entry name" value="Homodimeric domain of signal transducing histidine kinase"/>
    <property type="match status" value="1"/>
</dbReference>
<dbReference type="KEGG" id="hba:Hbal_1426"/>
<name>C6XJ22_HIRBI</name>
<comment type="catalytic activity">
    <reaction evidence="1">
        <text>ATP + protein L-histidine = ADP + protein N-phospho-L-histidine.</text>
        <dbReference type="EC" id="2.7.13.3"/>
    </reaction>
</comment>
<dbReference type="STRING" id="582402.Hbal_1426"/>
<feature type="domain" description="Histidine kinase" evidence="8">
    <location>
        <begin position="25"/>
        <end position="239"/>
    </location>
</feature>
<sequence>MTQAPNQNLNNKPNAFNELEQIASILSHDVKGSFHHITCFTDLIRKELDAGNIEVAQSYLSIIDQSADKLSQIISELVAYANLHKLVKHETRTNLKSCLHAAIDKLAPTIAQTSSTIHIDVSGELRIDTALMTQVFVHILENAIIYKHPNRLPEIHISSDHSEEFLTISIKDNGSGIPLKFQNQAFDLMRRFHTAPQYTGHGVGLAKCRRIIELHGGTINLDSEYVDGCRILITFPIDHKTA</sequence>
<reference evidence="10" key="1">
    <citation type="journal article" date="2011" name="J. Bacteriol.">
        <title>Genome sequences of eight morphologically diverse alphaproteobacteria.</title>
        <authorList>
            <consortium name="US DOE Joint Genome Institute"/>
            <person name="Brown P.J."/>
            <person name="Kysela D.T."/>
            <person name="Buechlein A."/>
            <person name="Hemmerich C."/>
            <person name="Brun Y.V."/>
        </authorList>
    </citation>
    <scope>NUCLEOTIDE SEQUENCE [LARGE SCALE GENOMIC DNA]</scope>
    <source>
        <strain evidence="10">ATCC 49814 / DSM 5838 / IFAM 1418</strain>
    </source>
</reference>
<keyword evidence="6" id="KW-0067">ATP-binding</keyword>
<keyword evidence="5 9" id="KW-0418">Kinase</keyword>
<protein>
    <recommendedName>
        <fullName evidence="2">histidine kinase</fullName>
        <ecNumber evidence="2">2.7.13.3</ecNumber>
    </recommendedName>
</protein>
<dbReference type="InterPro" id="IPR005467">
    <property type="entry name" value="His_kinase_dom"/>
</dbReference>
<dbReference type="GO" id="GO:0007234">
    <property type="term" value="P:osmosensory signaling via phosphorelay pathway"/>
    <property type="evidence" value="ECO:0007669"/>
    <property type="project" value="TreeGrafter"/>
</dbReference>
<evidence type="ECO:0000256" key="4">
    <source>
        <dbReference type="ARBA" id="ARBA00022741"/>
    </source>
</evidence>
<organism evidence="9 10">
    <name type="scientific">Hirschia baltica (strain ATCC 49814 / DSM 5838 / IFAM 1418)</name>
    <dbReference type="NCBI Taxonomy" id="582402"/>
    <lineage>
        <taxon>Bacteria</taxon>
        <taxon>Pseudomonadati</taxon>
        <taxon>Pseudomonadota</taxon>
        <taxon>Alphaproteobacteria</taxon>
        <taxon>Hyphomonadales</taxon>
        <taxon>Hyphomonadaceae</taxon>
        <taxon>Hirschia</taxon>
    </lineage>
</organism>
<dbReference type="Proteomes" id="UP000002745">
    <property type="component" value="Chromosome"/>
</dbReference>
<dbReference type="OrthoDB" id="9795133at2"/>
<dbReference type="AlphaFoldDB" id="C6XJ22"/>
<dbReference type="PRINTS" id="PR00344">
    <property type="entry name" value="BCTRLSENSOR"/>
</dbReference>
<dbReference type="GO" id="GO:0000156">
    <property type="term" value="F:phosphorelay response regulator activity"/>
    <property type="evidence" value="ECO:0007669"/>
    <property type="project" value="TreeGrafter"/>
</dbReference>
<dbReference type="Gene3D" id="1.10.287.130">
    <property type="match status" value="1"/>
</dbReference>
<dbReference type="GO" id="GO:0030295">
    <property type="term" value="F:protein kinase activator activity"/>
    <property type="evidence" value="ECO:0007669"/>
    <property type="project" value="TreeGrafter"/>
</dbReference>
<evidence type="ECO:0000256" key="6">
    <source>
        <dbReference type="ARBA" id="ARBA00022840"/>
    </source>
</evidence>
<gene>
    <name evidence="9" type="ordered locus">Hbal_1426</name>
</gene>
<keyword evidence="4" id="KW-0547">Nucleotide-binding</keyword>
<evidence type="ECO:0000256" key="5">
    <source>
        <dbReference type="ARBA" id="ARBA00022777"/>
    </source>
</evidence>
<dbReference type="InterPro" id="IPR003594">
    <property type="entry name" value="HATPase_dom"/>
</dbReference>
<dbReference type="InterPro" id="IPR004358">
    <property type="entry name" value="Sig_transdc_His_kin-like_C"/>
</dbReference>
<dbReference type="eggNOG" id="COG4251">
    <property type="taxonomic scope" value="Bacteria"/>
</dbReference>
<keyword evidence="10" id="KW-1185">Reference proteome</keyword>
<dbReference type="Gene3D" id="3.30.565.10">
    <property type="entry name" value="Histidine kinase-like ATPase, C-terminal domain"/>
    <property type="match status" value="1"/>
</dbReference>
<keyword evidence="7" id="KW-0902">Two-component regulatory system</keyword>
<dbReference type="PROSITE" id="PS50109">
    <property type="entry name" value="HIS_KIN"/>
    <property type="match status" value="1"/>
</dbReference>
<evidence type="ECO:0000259" key="8">
    <source>
        <dbReference type="PROSITE" id="PS50109"/>
    </source>
</evidence>
<keyword evidence="3" id="KW-0808">Transferase</keyword>
<evidence type="ECO:0000256" key="2">
    <source>
        <dbReference type="ARBA" id="ARBA00012438"/>
    </source>
</evidence>
<dbReference type="PANTHER" id="PTHR42878:SF7">
    <property type="entry name" value="SENSOR HISTIDINE KINASE GLRK"/>
    <property type="match status" value="1"/>
</dbReference>
<dbReference type="RefSeq" id="WP_015827267.1">
    <property type="nucleotide sequence ID" value="NC_012982.1"/>
</dbReference>
<dbReference type="GO" id="GO:0000155">
    <property type="term" value="F:phosphorelay sensor kinase activity"/>
    <property type="evidence" value="ECO:0007669"/>
    <property type="project" value="InterPro"/>
</dbReference>
<dbReference type="PANTHER" id="PTHR42878">
    <property type="entry name" value="TWO-COMPONENT HISTIDINE KINASE"/>
    <property type="match status" value="1"/>
</dbReference>
<dbReference type="Pfam" id="PF02518">
    <property type="entry name" value="HATPase_c"/>
    <property type="match status" value="1"/>
</dbReference>
<dbReference type="SUPFAM" id="SSF55874">
    <property type="entry name" value="ATPase domain of HSP90 chaperone/DNA topoisomerase II/histidine kinase"/>
    <property type="match status" value="1"/>
</dbReference>
<dbReference type="InterPro" id="IPR036097">
    <property type="entry name" value="HisK_dim/P_sf"/>
</dbReference>
<dbReference type="SMART" id="SM00387">
    <property type="entry name" value="HATPase_c"/>
    <property type="match status" value="1"/>
</dbReference>